<comment type="caution">
    <text evidence="2">The sequence shown here is derived from an EMBL/GenBank/DDBJ whole genome shotgun (WGS) entry which is preliminary data.</text>
</comment>
<evidence type="ECO:0000259" key="1">
    <source>
        <dbReference type="Pfam" id="PF06114"/>
    </source>
</evidence>
<gene>
    <name evidence="2" type="ORF">DAI13_14425</name>
</gene>
<protein>
    <submittedName>
        <fullName evidence="2">ImmA/IrrE family metallo-endopeptidase</fullName>
    </submittedName>
</protein>
<dbReference type="RefSeq" id="WP_002399531.1">
    <property type="nucleotide sequence ID" value="NZ_CP041877.1"/>
</dbReference>
<proteinExistence type="predicted"/>
<reference evidence="2 3" key="1">
    <citation type="submission" date="2018-04" db="EMBL/GenBank/DDBJ databases">
        <authorList>
            <person name="Van Tyne D."/>
        </authorList>
    </citation>
    <scope>NUCLEOTIDE SEQUENCE [LARGE SCALE GENOMIC DNA]</scope>
    <source>
        <strain evidence="2 3">B2535</strain>
    </source>
</reference>
<evidence type="ECO:0000313" key="3">
    <source>
        <dbReference type="Proteomes" id="UP000244140"/>
    </source>
</evidence>
<evidence type="ECO:0000313" key="2">
    <source>
        <dbReference type="EMBL" id="PTN78891.1"/>
    </source>
</evidence>
<accession>A0A855UI70</accession>
<name>A0A855UI70_ENTFL</name>
<dbReference type="AlphaFoldDB" id="A0A855UI70"/>
<dbReference type="InterPro" id="IPR010359">
    <property type="entry name" value="IrrE_HExxH"/>
</dbReference>
<feature type="domain" description="IrrE N-terminal-like" evidence="1">
    <location>
        <begin position="82"/>
        <end position="181"/>
    </location>
</feature>
<dbReference type="Proteomes" id="UP000244140">
    <property type="component" value="Unassembled WGS sequence"/>
</dbReference>
<dbReference type="Gene3D" id="1.10.10.2910">
    <property type="match status" value="1"/>
</dbReference>
<dbReference type="EMBL" id="PZZH01000001">
    <property type="protein sequence ID" value="PTN78891.1"/>
    <property type="molecule type" value="Genomic_DNA"/>
</dbReference>
<organism evidence="2 3">
    <name type="scientific">Enterococcus faecalis</name>
    <name type="common">Streptococcus faecalis</name>
    <dbReference type="NCBI Taxonomy" id="1351"/>
    <lineage>
        <taxon>Bacteria</taxon>
        <taxon>Bacillati</taxon>
        <taxon>Bacillota</taxon>
        <taxon>Bacilli</taxon>
        <taxon>Lactobacillales</taxon>
        <taxon>Enterococcaceae</taxon>
        <taxon>Enterococcus</taxon>
    </lineage>
</organism>
<sequence length="217" mass="26078">MIGLLLVDFISKKLYFEAFNFSNELIKEVSYYSSKNIEQVKCFDIEKYVKEVEEVEFVEYTFQKQLKRRMLGSISKVDDEVIITTNKELMLERKNFTKMHEVMHYYIDIPKINNATHTFSDILLKNGYLMEDFPKEYRANVGASMLMANDQALFYALKKFYSFEEIAQYFFMSKSALRNRLIEHLMYVNNCTFAHANTLFNNYYFHKETDIYRFIFN</sequence>
<dbReference type="Pfam" id="PF06114">
    <property type="entry name" value="Peptidase_M78"/>
    <property type="match status" value="1"/>
</dbReference>